<dbReference type="GO" id="GO:0004523">
    <property type="term" value="F:RNA-DNA hybrid ribonuclease activity"/>
    <property type="evidence" value="ECO:0007669"/>
    <property type="project" value="InterPro"/>
</dbReference>
<dbReference type="PANTHER" id="PTHR48475:SF1">
    <property type="entry name" value="RNASE H TYPE-1 DOMAIN-CONTAINING PROTEIN"/>
    <property type="match status" value="1"/>
</dbReference>
<dbReference type="Gene3D" id="3.30.420.10">
    <property type="entry name" value="Ribonuclease H-like superfamily/Ribonuclease H"/>
    <property type="match status" value="1"/>
</dbReference>
<keyword evidence="3" id="KW-1185">Reference proteome</keyword>
<dbReference type="InterPro" id="IPR036397">
    <property type="entry name" value="RNaseH_sf"/>
</dbReference>
<accession>A0A0D9V0Q1</accession>
<dbReference type="InterPro" id="IPR002156">
    <property type="entry name" value="RNaseH_domain"/>
</dbReference>
<dbReference type="InterPro" id="IPR012337">
    <property type="entry name" value="RNaseH-like_sf"/>
</dbReference>
<evidence type="ECO:0000313" key="2">
    <source>
        <dbReference type="EnsemblPlants" id="LPERR01G13420.1"/>
    </source>
</evidence>
<sequence length="169" mass="18805">MADSQVHAIFSDNKTDITHNEDKENLWTIRFAGILTAYGVGSAFALTSPTGITYHQITHLRFLATSATAEYEGLLAGLRHALDQGIEHLHIEADSEILDTSRSDQLLTGTKGTTYDKEIQLKCTQFQTCTYKRTLRRNSTMIKALARQAPLRCLLPSGMIRYSQTSPSV</sequence>
<evidence type="ECO:0000313" key="3">
    <source>
        <dbReference type="Proteomes" id="UP000032180"/>
    </source>
</evidence>
<reference evidence="2" key="3">
    <citation type="submission" date="2015-04" db="UniProtKB">
        <authorList>
            <consortium name="EnsemblPlants"/>
        </authorList>
    </citation>
    <scope>IDENTIFICATION</scope>
</reference>
<evidence type="ECO:0000259" key="1">
    <source>
        <dbReference type="Pfam" id="PF13456"/>
    </source>
</evidence>
<dbReference type="HOGENOM" id="CLU_1580786_0_0_1"/>
<protein>
    <recommendedName>
        <fullName evidence="1">RNase H type-1 domain-containing protein</fullName>
    </recommendedName>
</protein>
<proteinExistence type="predicted"/>
<dbReference type="Proteomes" id="UP000032180">
    <property type="component" value="Chromosome 1"/>
</dbReference>
<dbReference type="GO" id="GO:0003676">
    <property type="term" value="F:nucleic acid binding"/>
    <property type="evidence" value="ECO:0007669"/>
    <property type="project" value="InterPro"/>
</dbReference>
<reference evidence="2 3" key="1">
    <citation type="submission" date="2012-08" db="EMBL/GenBank/DDBJ databases">
        <title>Oryza genome evolution.</title>
        <authorList>
            <person name="Wing R.A."/>
        </authorList>
    </citation>
    <scope>NUCLEOTIDE SEQUENCE</scope>
</reference>
<dbReference type="EnsemblPlants" id="LPERR01G13420.1">
    <property type="protein sequence ID" value="LPERR01G13420.1"/>
    <property type="gene ID" value="LPERR01G13420"/>
</dbReference>
<name>A0A0D9V0Q1_9ORYZ</name>
<feature type="domain" description="RNase H type-1" evidence="1">
    <location>
        <begin position="45"/>
        <end position="149"/>
    </location>
</feature>
<dbReference type="SUPFAM" id="SSF53098">
    <property type="entry name" value="Ribonuclease H-like"/>
    <property type="match status" value="1"/>
</dbReference>
<dbReference type="Gramene" id="LPERR01G13420.1">
    <property type="protein sequence ID" value="LPERR01G13420.1"/>
    <property type="gene ID" value="LPERR01G13420"/>
</dbReference>
<dbReference type="PANTHER" id="PTHR48475">
    <property type="entry name" value="RIBONUCLEASE H"/>
    <property type="match status" value="1"/>
</dbReference>
<dbReference type="Pfam" id="PF13456">
    <property type="entry name" value="RVT_3"/>
    <property type="match status" value="1"/>
</dbReference>
<organism evidence="2 3">
    <name type="scientific">Leersia perrieri</name>
    <dbReference type="NCBI Taxonomy" id="77586"/>
    <lineage>
        <taxon>Eukaryota</taxon>
        <taxon>Viridiplantae</taxon>
        <taxon>Streptophyta</taxon>
        <taxon>Embryophyta</taxon>
        <taxon>Tracheophyta</taxon>
        <taxon>Spermatophyta</taxon>
        <taxon>Magnoliopsida</taxon>
        <taxon>Liliopsida</taxon>
        <taxon>Poales</taxon>
        <taxon>Poaceae</taxon>
        <taxon>BOP clade</taxon>
        <taxon>Oryzoideae</taxon>
        <taxon>Oryzeae</taxon>
        <taxon>Oryzinae</taxon>
        <taxon>Leersia</taxon>
    </lineage>
</organism>
<reference evidence="3" key="2">
    <citation type="submission" date="2013-12" db="EMBL/GenBank/DDBJ databases">
        <authorList>
            <person name="Yu Y."/>
            <person name="Lee S."/>
            <person name="de Baynast K."/>
            <person name="Wissotski M."/>
            <person name="Liu L."/>
            <person name="Talag J."/>
            <person name="Goicoechea J."/>
            <person name="Angelova A."/>
            <person name="Jetty R."/>
            <person name="Kudrna D."/>
            <person name="Golser W."/>
            <person name="Rivera L."/>
            <person name="Zhang J."/>
            <person name="Wing R."/>
        </authorList>
    </citation>
    <scope>NUCLEOTIDE SEQUENCE</scope>
</reference>
<dbReference type="AlphaFoldDB" id="A0A0D9V0Q1"/>